<evidence type="ECO:0000256" key="2">
    <source>
        <dbReference type="ARBA" id="ARBA00023239"/>
    </source>
</evidence>
<evidence type="ECO:0000256" key="1">
    <source>
        <dbReference type="ARBA" id="ARBA00005323"/>
    </source>
</evidence>
<keyword evidence="2" id="KW-0456">Lyase</keyword>
<sequence length="366" mass="40704">MNITTPTLLLDKEKALRNISRMVDKTKRSGVRLRPHFKTHQSVQVGEWFREQGVEAITVSSVHMARYFADHGWNDILVAFPANVLEMESINELASRIKLHLIAVNQETVVALAKGLQHPVQLSLKIDAGYHRTGIPASNYAEIDAMLALIQGQDKLQFAGFVVHNGHTYKQTYAAAIRNIHNTSVDQLQLLRERYKAQFPNLQLSVGDTPSCSILESFEGVDEIRPGNFVFYDITQQHIGSCAFEEIAVCMVCPVIAKHPDRGELILYGGSVHFSKDVLVQKDGNAVFGRVVELTDKGWSEPLEGFEVVSLSQEHGVVRVSAEQFDKYNIGDLMGVLPVHSCLTADAMRGYLTTEGEPIDHLSGVR</sequence>
<proteinExistence type="inferred from homology"/>
<organism evidence="4 5">
    <name type="scientific">Pontibacter mucosus</name>
    <dbReference type="NCBI Taxonomy" id="1649266"/>
    <lineage>
        <taxon>Bacteria</taxon>
        <taxon>Pseudomonadati</taxon>
        <taxon>Bacteroidota</taxon>
        <taxon>Cytophagia</taxon>
        <taxon>Cytophagales</taxon>
        <taxon>Hymenobacteraceae</taxon>
        <taxon>Pontibacter</taxon>
    </lineage>
</organism>
<dbReference type="InterPro" id="IPR001608">
    <property type="entry name" value="Ala_racemase_N"/>
</dbReference>
<evidence type="ECO:0000313" key="4">
    <source>
        <dbReference type="EMBL" id="PTX21402.1"/>
    </source>
</evidence>
<accession>A0A2T5YQ22</accession>
<comment type="similarity">
    <text evidence="1">Belongs to the DSD1 family.</text>
</comment>
<name>A0A2T5YQ22_9BACT</name>
<dbReference type="AlphaFoldDB" id="A0A2T5YQ22"/>
<dbReference type="InterPro" id="IPR029066">
    <property type="entry name" value="PLP-binding_barrel"/>
</dbReference>
<comment type="caution">
    <text evidence="4">The sequence shown here is derived from an EMBL/GenBank/DDBJ whole genome shotgun (WGS) entry which is preliminary data.</text>
</comment>
<dbReference type="Pfam" id="PF14031">
    <property type="entry name" value="D-ser_dehydrat"/>
    <property type="match status" value="1"/>
</dbReference>
<reference evidence="4 5" key="1">
    <citation type="submission" date="2018-04" db="EMBL/GenBank/DDBJ databases">
        <title>Genomic Encyclopedia of Archaeal and Bacterial Type Strains, Phase II (KMG-II): from individual species to whole genera.</title>
        <authorList>
            <person name="Goeker M."/>
        </authorList>
    </citation>
    <scope>NUCLEOTIDE SEQUENCE [LARGE SCALE GENOMIC DNA]</scope>
    <source>
        <strain evidence="4 5">DSM 100162</strain>
    </source>
</reference>
<dbReference type="EMBL" id="QBKI01000002">
    <property type="protein sequence ID" value="PTX21402.1"/>
    <property type="molecule type" value="Genomic_DNA"/>
</dbReference>
<keyword evidence="5" id="KW-1185">Reference proteome</keyword>
<dbReference type="RefSeq" id="WP_108210780.1">
    <property type="nucleotide sequence ID" value="NZ_QBKI01000002.1"/>
</dbReference>
<dbReference type="Pfam" id="PF01168">
    <property type="entry name" value="Ala_racemase_N"/>
    <property type="match status" value="1"/>
</dbReference>
<evidence type="ECO:0000313" key="5">
    <source>
        <dbReference type="Proteomes" id="UP000244225"/>
    </source>
</evidence>
<dbReference type="GO" id="GO:0036088">
    <property type="term" value="P:D-serine catabolic process"/>
    <property type="evidence" value="ECO:0007669"/>
    <property type="project" value="TreeGrafter"/>
</dbReference>
<dbReference type="Gene3D" id="2.40.37.20">
    <property type="entry name" value="D-serine dehydratase-like domain"/>
    <property type="match status" value="1"/>
</dbReference>
<dbReference type="OrthoDB" id="9788869at2"/>
<dbReference type="SMART" id="SM01119">
    <property type="entry name" value="D-ser_dehydrat"/>
    <property type="match status" value="1"/>
</dbReference>
<evidence type="ECO:0000259" key="3">
    <source>
        <dbReference type="SMART" id="SM01119"/>
    </source>
</evidence>
<dbReference type="SUPFAM" id="SSF51419">
    <property type="entry name" value="PLP-binding barrel"/>
    <property type="match status" value="1"/>
</dbReference>
<dbReference type="PANTHER" id="PTHR28004">
    <property type="entry name" value="ZGC:162816-RELATED"/>
    <property type="match status" value="1"/>
</dbReference>
<dbReference type="InterPro" id="IPR051466">
    <property type="entry name" value="D-amino_acid_metab_enzyme"/>
</dbReference>
<gene>
    <name evidence="4" type="ORF">C8N40_102378</name>
</gene>
<dbReference type="PANTHER" id="PTHR28004:SF2">
    <property type="entry name" value="D-SERINE DEHYDRATASE"/>
    <property type="match status" value="1"/>
</dbReference>
<dbReference type="Gene3D" id="3.20.20.10">
    <property type="entry name" value="Alanine racemase"/>
    <property type="match status" value="1"/>
</dbReference>
<dbReference type="Proteomes" id="UP000244225">
    <property type="component" value="Unassembled WGS sequence"/>
</dbReference>
<dbReference type="GO" id="GO:0008721">
    <property type="term" value="F:D-serine ammonia-lyase activity"/>
    <property type="evidence" value="ECO:0007669"/>
    <property type="project" value="TreeGrafter"/>
</dbReference>
<protein>
    <submittedName>
        <fullName evidence="4">D-serine deaminase-like pyridoxal phosphate-dependent protein</fullName>
    </submittedName>
</protein>
<dbReference type="InterPro" id="IPR042208">
    <property type="entry name" value="D-ser_dehydrat-like_sf"/>
</dbReference>
<feature type="domain" description="D-serine dehydratase-like" evidence="3">
    <location>
        <begin position="248"/>
        <end position="355"/>
    </location>
</feature>
<dbReference type="InterPro" id="IPR026956">
    <property type="entry name" value="D-ser_dehydrat-like_dom"/>
</dbReference>